<evidence type="ECO:0000259" key="9">
    <source>
        <dbReference type="PROSITE" id="PS50262"/>
    </source>
</evidence>
<keyword evidence="6" id="KW-0675">Receptor</keyword>
<feature type="domain" description="G-protein coupled receptors family 1 profile" evidence="9">
    <location>
        <begin position="31"/>
        <end position="292"/>
    </location>
</feature>
<dbReference type="InterPro" id="IPR017452">
    <property type="entry name" value="GPCR_Rhodpsn_7TM"/>
</dbReference>
<organism evidence="10 11">
    <name type="scientific">Trichoplax adhaerens</name>
    <name type="common">Trichoplax reptans</name>
    <dbReference type="NCBI Taxonomy" id="10228"/>
    <lineage>
        <taxon>Eukaryota</taxon>
        <taxon>Metazoa</taxon>
        <taxon>Placozoa</taxon>
        <taxon>Uniplacotomia</taxon>
        <taxon>Trichoplacea</taxon>
        <taxon>Trichoplacidae</taxon>
        <taxon>Trichoplax</taxon>
    </lineage>
</organism>
<comment type="subcellular location">
    <subcellularLocation>
        <location evidence="1">Membrane</location>
        <topology evidence="1">Multi-pass membrane protein</topology>
    </subcellularLocation>
</comment>
<evidence type="ECO:0000256" key="4">
    <source>
        <dbReference type="ARBA" id="ARBA00023040"/>
    </source>
</evidence>
<dbReference type="InParanoid" id="B3S785"/>
<keyword evidence="11" id="KW-1185">Reference proteome</keyword>
<evidence type="ECO:0000313" key="11">
    <source>
        <dbReference type="Proteomes" id="UP000009022"/>
    </source>
</evidence>
<dbReference type="KEGG" id="tad:TRIADDRAFT_60077"/>
<dbReference type="SUPFAM" id="SSF81321">
    <property type="entry name" value="Family A G protein-coupled receptor-like"/>
    <property type="match status" value="1"/>
</dbReference>
<evidence type="ECO:0000256" key="2">
    <source>
        <dbReference type="ARBA" id="ARBA00022692"/>
    </source>
</evidence>
<feature type="transmembrane region" description="Helical" evidence="8">
    <location>
        <begin position="94"/>
        <end position="112"/>
    </location>
</feature>
<dbReference type="InterPro" id="IPR000276">
    <property type="entry name" value="GPCR_Rhodpsn"/>
</dbReference>
<sequence length="321" mass="36629">MEESNVTSENRQLYAYIAITIGSISVIGLIANALLLYIFLTDKFFRKTTYYLMLICVISDGISNTSSLISTGILLAKNADQSFSMLAMCQISGAVVYTSYGISIMNLCLISIDRYFACVKPLNNFYLVHKRQILIVSEVFIWIISVAVTLPDMTFLQPRQDDEFMCDYPNVTTSISVYLVSLTFVYYTLPSMVIIVTYWRIIIFQRNYVRPGQPLKPSQQDISSRQKLIKSLISISTCHVLTTLPYFVVMFGMGVAGISFAQIQSRNPVLFALCMLAVSTTSNITVINPFLYLKFDGNIRRRLREMIKSLRSARRRRNWIR</sequence>
<evidence type="ECO:0000313" key="10">
    <source>
        <dbReference type="EMBL" id="EDV21438.1"/>
    </source>
</evidence>
<evidence type="ECO:0000256" key="8">
    <source>
        <dbReference type="SAM" id="Phobius"/>
    </source>
</evidence>
<dbReference type="GO" id="GO:0007186">
    <property type="term" value="P:G protein-coupled receptor signaling pathway"/>
    <property type="evidence" value="ECO:0000318"/>
    <property type="project" value="GO_Central"/>
</dbReference>
<dbReference type="Proteomes" id="UP000009022">
    <property type="component" value="Unassembled WGS sequence"/>
</dbReference>
<dbReference type="PROSITE" id="PS50262">
    <property type="entry name" value="G_PROTEIN_RECEP_F1_2"/>
    <property type="match status" value="1"/>
</dbReference>
<feature type="transmembrane region" description="Helical" evidence="8">
    <location>
        <begin position="133"/>
        <end position="155"/>
    </location>
</feature>
<dbReference type="EMBL" id="DS985253">
    <property type="protein sequence ID" value="EDV21438.1"/>
    <property type="molecule type" value="Genomic_DNA"/>
</dbReference>
<evidence type="ECO:0000256" key="3">
    <source>
        <dbReference type="ARBA" id="ARBA00022989"/>
    </source>
</evidence>
<feature type="transmembrane region" description="Helical" evidence="8">
    <location>
        <begin position="13"/>
        <end position="39"/>
    </location>
</feature>
<dbReference type="RefSeq" id="XP_002116038.1">
    <property type="nucleotide sequence ID" value="XM_002116002.1"/>
</dbReference>
<feature type="transmembrane region" description="Helical" evidence="8">
    <location>
        <begin position="269"/>
        <end position="293"/>
    </location>
</feature>
<feature type="transmembrane region" description="Helical" evidence="8">
    <location>
        <begin position="51"/>
        <end position="74"/>
    </location>
</feature>
<dbReference type="OrthoDB" id="10010417at2759"/>
<dbReference type="FunCoup" id="B3S785">
    <property type="interactions" value="99"/>
</dbReference>
<dbReference type="AlphaFoldDB" id="B3S785"/>
<dbReference type="PhylomeDB" id="B3S785"/>
<feature type="transmembrane region" description="Helical" evidence="8">
    <location>
        <begin position="232"/>
        <end position="263"/>
    </location>
</feature>
<dbReference type="GO" id="GO:0008020">
    <property type="term" value="F:G protein-coupled photoreceptor activity"/>
    <property type="evidence" value="ECO:0000318"/>
    <property type="project" value="GO_Central"/>
</dbReference>
<dbReference type="Pfam" id="PF00001">
    <property type="entry name" value="7tm_1"/>
    <property type="match status" value="1"/>
</dbReference>
<gene>
    <name evidence="10" type="ORF">TRIADDRAFT_60077</name>
</gene>
<proteinExistence type="predicted"/>
<evidence type="ECO:0000256" key="7">
    <source>
        <dbReference type="ARBA" id="ARBA00023224"/>
    </source>
</evidence>
<dbReference type="PRINTS" id="PR00237">
    <property type="entry name" value="GPCRRHODOPSN"/>
</dbReference>
<dbReference type="PANTHER" id="PTHR45695:SF9">
    <property type="entry name" value="LEUCOKININ RECEPTOR"/>
    <property type="match status" value="1"/>
</dbReference>
<dbReference type="Gene3D" id="1.20.1070.10">
    <property type="entry name" value="Rhodopsin 7-helix transmembrane proteins"/>
    <property type="match status" value="1"/>
</dbReference>
<keyword evidence="7" id="KW-0807">Transducer</keyword>
<keyword evidence="3 8" id="KW-1133">Transmembrane helix</keyword>
<dbReference type="HOGENOM" id="CLU_054463_0_0_1"/>
<dbReference type="eggNOG" id="KOG3656">
    <property type="taxonomic scope" value="Eukaryota"/>
</dbReference>
<dbReference type="CTD" id="6757341"/>
<dbReference type="GO" id="GO:0005886">
    <property type="term" value="C:plasma membrane"/>
    <property type="evidence" value="ECO:0000318"/>
    <property type="project" value="GO_Central"/>
</dbReference>
<dbReference type="PANTHER" id="PTHR45695">
    <property type="entry name" value="LEUCOKININ RECEPTOR-RELATED"/>
    <property type="match status" value="1"/>
</dbReference>
<evidence type="ECO:0000256" key="6">
    <source>
        <dbReference type="ARBA" id="ARBA00023170"/>
    </source>
</evidence>
<reference evidence="10 11" key="1">
    <citation type="journal article" date="2008" name="Nature">
        <title>The Trichoplax genome and the nature of placozoans.</title>
        <authorList>
            <person name="Srivastava M."/>
            <person name="Begovic E."/>
            <person name="Chapman J."/>
            <person name="Putnam N.H."/>
            <person name="Hellsten U."/>
            <person name="Kawashima T."/>
            <person name="Kuo A."/>
            <person name="Mitros T."/>
            <person name="Salamov A."/>
            <person name="Carpenter M.L."/>
            <person name="Signorovitch A.Y."/>
            <person name="Moreno M.A."/>
            <person name="Kamm K."/>
            <person name="Grimwood J."/>
            <person name="Schmutz J."/>
            <person name="Shapiro H."/>
            <person name="Grigoriev I.V."/>
            <person name="Buss L.W."/>
            <person name="Schierwater B."/>
            <person name="Dellaporta S.L."/>
            <person name="Rokhsar D.S."/>
        </authorList>
    </citation>
    <scope>NUCLEOTIDE SEQUENCE [LARGE SCALE GENOMIC DNA]</scope>
    <source>
        <strain evidence="10 11">Grell-BS-1999</strain>
    </source>
</reference>
<protein>
    <recommendedName>
        <fullName evidence="9">G-protein coupled receptors family 1 profile domain-containing protein</fullName>
    </recommendedName>
</protein>
<evidence type="ECO:0000256" key="1">
    <source>
        <dbReference type="ARBA" id="ARBA00004141"/>
    </source>
</evidence>
<dbReference type="GeneID" id="6757341"/>
<dbReference type="CDD" id="cd00637">
    <property type="entry name" value="7tm_classA_rhodopsin-like"/>
    <property type="match status" value="1"/>
</dbReference>
<dbReference type="FunFam" id="1.20.1070.10:FF:000278">
    <property type="entry name" value="Trace amine-associated receptor 1"/>
    <property type="match status" value="1"/>
</dbReference>
<keyword evidence="4" id="KW-0297">G-protein coupled receptor</keyword>
<keyword evidence="5 8" id="KW-0472">Membrane</keyword>
<feature type="transmembrane region" description="Helical" evidence="8">
    <location>
        <begin position="175"/>
        <end position="199"/>
    </location>
</feature>
<evidence type="ECO:0000256" key="5">
    <source>
        <dbReference type="ARBA" id="ARBA00023136"/>
    </source>
</evidence>
<keyword evidence="2 8" id="KW-0812">Transmembrane</keyword>
<dbReference type="GO" id="GO:0071482">
    <property type="term" value="P:cellular response to light stimulus"/>
    <property type="evidence" value="ECO:0000318"/>
    <property type="project" value="GO_Central"/>
</dbReference>
<accession>B3S785</accession>
<name>B3S785_TRIAD</name>
<dbReference type="GO" id="GO:0007602">
    <property type="term" value="P:phototransduction"/>
    <property type="evidence" value="ECO:0000318"/>
    <property type="project" value="GO_Central"/>
</dbReference>